<evidence type="ECO:0000256" key="2">
    <source>
        <dbReference type="PROSITE-ProRule" id="PRU00335"/>
    </source>
</evidence>
<evidence type="ECO:0000313" key="5">
    <source>
        <dbReference type="Proteomes" id="UP001501074"/>
    </source>
</evidence>
<dbReference type="PANTHER" id="PTHR30328">
    <property type="entry name" value="TRANSCRIPTIONAL REPRESSOR"/>
    <property type="match status" value="1"/>
</dbReference>
<sequence>MVRDAAGTRRRILDAAIAEFSAYGIAGARIDRVAEASGSNKAMIYKYFGSKSQLFDAVFDAIVVQTVDAVPIDGDDLPEYVVRLWDRHRAHPEPQRVGLWDELERSSEGMRAEAVVEAARIKVAAVGDAQRRGVVSAAIAPQELLDLLLALSRSGLAPPVSDEEADRYRDALRVAARKLIQPG</sequence>
<feature type="domain" description="HTH tetR-type" evidence="3">
    <location>
        <begin position="6"/>
        <end position="66"/>
    </location>
</feature>
<dbReference type="PANTHER" id="PTHR30328:SF54">
    <property type="entry name" value="HTH-TYPE TRANSCRIPTIONAL REPRESSOR SCO4008"/>
    <property type="match status" value="1"/>
</dbReference>
<dbReference type="PRINTS" id="PR00455">
    <property type="entry name" value="HTHTETR"/>
</dbReference>
<dbReference type="InterPro" id="IPR050109">
    <property type="entry name" value="HTH-type_TetR-like_transc_reg"/>
</dbReference>
<dbReference type="RefSeq" id="WP_231481927.1">
    <property type="nucleotide sequence ID" value="NZ_BAAAZO010000012.1"/>
</dbReference>
<dbReference type="InterPro" id="IPR001647">
    <property type="entry name" value="HTH_TetR"/>
</dbReference>
<dbReference type="PROSITE" id="PS50977">
    <property type="entry name" value="HTH_TETR_2"/>
    <property type="match status" value="1"/>
</dbReference>
<dbReference type="InterPro" id="IPR009057">
    <property type="entry name" value="Homeodomain-like_sf"/>
</dbReference>
<reference evidence="5" key="1">
    <citation type="journal article" date="2019" name="Int. J. Syst. Evol. Microbiol.">
        <title>The Global Catalogue of Microorganisms (GCM) 10K type strain sequencing project: providing services to taxonomists for standard genome sequencing and annotation.</title>
        <authorList>
            <consortium name="The Broad Institute Genomics Platform"/>
            <consortium name="The Broad Institute Genome Sequencing Center for Infectious Disease"/>
            <person name="Wu L."/>
            <person name="Ma J."/>
        </authorList>
    </citation>
    <scope>NUCLEOTIDE SEQUENCE [LARGE SCALE GENOMIC DNA]</scope>
    <source>
        <strain evidence="5">JCM 16902</strain>
    </source>
</reference>
<dbReference type="SUPFAM" id="SSF48498">
    <property type="entry name" value="Tetracyclin repressor-like, C-terminal domain"/>
    <property type="match status" value="1"/>
</dbReference>
<evidence type="ECO:0000259" key="3">
    <source>
        <dbReference type="PROSITE" id="PS50977"/>
    </source>
</evidence>
<gene>
    <name evidence="4" type="ORF">GCM10022223_63490</name>
</gene>
<keyword evidence="1 2" id="KW-0238">DNA-binding</keyword>
<dbReference type="InterPro" id="IPR036271">
    <property type="entry name" value="Tet_transcr_reg_TetR-rel_C_sf"/>
</dbReference>
<name>A0ABP7ANQ5_9ACTN</name>
<keyword evidence="5" id="KW-1185">Reference proteome</keyword>
<proteinExistence type="predicted"/>
<dbReference type="SUPFAM" id="SSF46689">
    <property type="entry name" value="Homeodomain-like"/>
    <property type="match status" value="1"/>
</dbReference>
<dbReference type="EMBL" id="BAAAZO010000012">
    <property type="protein sequence ID" value="GAA3636334.1"/>
    <property type="molecule type" value="Genomic_DNA"/>
</dbReference>
<comment type="caution">
    <text evidence="4">The sequence shown here is derived from an EMBL/GenBank/DDBJ whole genome shotgun (WGS) entry which is preliminary data.</text>
</comment>
<feature type="DNA-binding region" description="H-T-H motif" evidence="2">
    <location>
        <begin position="29"/>
        <end position="48"/>
    </location>
</feature>
<organism evidence="4 5">
    <name type="scientific">Kineosporia mesophila</name>
    <dbReference type="NCBI Taxonomy" id="566012"/>
    <lineage>
        <taxon>Bacteria</taxon>
        <taxon>Bacillati</taxon>
        <taxon>Actinomycetota</taxon>
        <taxon>Actinomycetes</taxon>
        <taxon>Kineosporiales</taxon>
        <taxon>Kineosporiaceae</taxon>
        <taxon>Kineosporia</taxon>
    </lineage>
</organism>
<dbReference type="Proteomes" id="UP001501074">
    <property type="component" value="Unassembled WGS sequence"/>
</dbReference>
<dbReference type="InterPro" id="IPR041467">
    <property type="entry name" value="Sco4008_C"/>
</dbReference>
<dbReference type="Pfam" id="PF17926">
    <property type="entry name" value="TetR_C_21"/>
    <property type="match status" value="1"/>
</dbReference>
<evidence type="ECO:0000256" key="1">
    <source>
        <dbReference type="ARBA" id="ARBA00023125"/>
    </source>
</evidence>
<accession>A0ABP7ANQ5</accession>
<dbReference type="Gene3D" id="1.10.357.10">
    <property type="entry name" value="Tetracycline Repressor, domain 2"/>
    <property type="match status" value="1"/>
</dbReference>
<protein>
    <submittedName>
        <fullName evidence="4">TetR family transcriptional regulator</fullName>
    </submittedName>
</protein>
<evidence type="ECO:0000313" key="4">
    <source>
        <dbReference type="EMBL" id="GAA3636334.1"/>
    </source>
</evidence>
<dbReference type="Pfam" id="PF00440">
    <property type="entry name" value="TetR_N"/>
    <property type="match status" value="1"/>
</dbReference>